<dbReference type="InterPro" id="IPR036291">
    <property type="entry name" value="NAD(P)-bd_dom_sf"/>
</dbReference>
<gene>
    <name evidence="3" type="ORF">E1262_18860</name>
</gene>
<evidence type="ECO:0000256" key="2">
    <source>
        <dbReference type="ARBA" id="ARBA00023002"/>
    </source>
</evidence>
<protein>
    <submittedName>
        <fullName evidence="3">SDR family oxidoreductase</fullName>
    </submittedName>
</protein>
<comment type="caution">
    <text evidence="3">The sequence shown here is derived from an EMBL/GenBank/DDBJ whole genome shotgun (WGS) entry which is preliminary data.</text>
</comment>
<accession>A0A4R5A7A2</accession>
<dbReference type="PROSITE" id="PS00061">
    <property type="entry name" value="ADH_SHORT"/>
    <property type="match status" value="1"/>
</dbReference>
<dbReference type="Gene3D" id="3.40.50.720">
    <property type="entry name" value="NAD(P)-binding Rossmann-like Domain"/>
    <property type="match status" value="1"/>
</dbReference>
<keyword evidence="2" id="KW-0560">Oxidoreductase</keyword>
<dbReference type="OrthoDB" id="3622357at2"/>
<dbReference type="FunFam" id="3.40.50.720:FF:000084">
    <property type="entry name" value="Short-chain dehydrogenase reductase"/>
    <property type="match status" value="1"/>
</dbReference>
<dbReference type="PANTHER" id="PTHR24321:SF8">
    <property type="entry name" value="ESTRADIOL 17-BETA-DEHYDROGENASE 8-RELATED"/>
    <property type="match status" value="1"/>
</dbReference>
<sequence length="272" mass="27725">MVERSEDQVMARFDGEAVVVVGAGRGIGAAVASAFAADGAAVVLVDHRSEVTTRAAELAGGAVAVVGDGSDADVMERAVGSAAGIGRLSTLVYAAAHQRPAPVLSLTPQEWDRAHDVGVKGAWLAAGRFAAAVRRQGGGPASIVMVASVHAYQAYPRHAAYGAAKAALVGLTRSLAAELGPLGIRCNAVAPGFIAVERNRDAWALPEQAARHAARNPLRRLGRPEDVARVVGFLASGDAAHVNGVCLLVDGGELAIRPGGSDQDHDALAEDS</sequence>
<dbReference type="CDD" id="cd05233">
    <property type="entry name" value="SDR_c"/>
    <property type="match status" value="1"/>
</dbReference>
<reference evidence="3 4" key="1">
    <citation type="submission" date="2019-02" db="EMBL/GenBank/DDBJ databases">
        <title>Draft genome sequences of novel Actinobacteria.</title>
        <authorList>
            <person name="Sahin N."/>
            <person name="Ay H."/>
            <person name="Saygin H."/>
        </authorList>
    </citation>
    <scope>NUCLEOTIDE SEQUENCE [LARGE SCALE GENOMIC DNA]</scope>
    <source>
        <strain evidence="3 4">8K307</strain>
    </source>
</reference>
<name>A0A4R5A7A2_9ACTN</name>
<keyword evidence="4" id="KW-1185">Reference proteome</keyword>
<proteinExistence type="inferred from homology"/>
<organism evidence="3 4">
    <name type="scientific">Jiangella aurantiaca</name>
    <dbReference type="NCBI Taxonomy" id="2530373"/>
    <lineage>
        <taxon>Bacteria</taxon>
        <taxon>Bacillati</taxon>
        <taxon>Actinomycetota</taxon>
        <taxon>Actinomycetes</taxon>
        <taxon>Jiangellales</taxon>
        <taxon>Jiangellaceae</taxon>
        <taxon>Jiangella</taxon>
    </lineage>
</organism>
<dbReference type="InterPro" id="IPR002347">
    <property type="entry name" value="SDR_fam"/>
</dbReference>
<dbReference type="PRINTS" id="PR00081">
    <property type="entry name" value="GDHRDH"/>
</dbReference>
<dbReference type="AlphaFoldDB" id="A0A4R5A7A2"/>
<dbReference type="Pfam" id="PF13561">
    <property type="entry name" value="adh_short_C2"/>
    <property type="match status" value="1"/>
</dbReference>
<evidence type="ECO:0000256" key="1">
    <source>
        <dbReference type="ARBA" id="ARBA00006484"/>
    </source>
</evidence>
<comment type="similarity">
    <text evidence="1">Belongs to the short-chain dehydrogenases/reductases (SDR) family.</text>
</comment>
<dbReference type="InterPro" id="IPR020904">
    <property type="entry name" value="Sc_DH/Rdtase_CS"/>
</dbReference>
<dbReference type="GO" id="GO:0016491">
    <property type="term" value="F:oxidoreductase activity"/>
    <property type="evidence" value="ECO:0007669"/>
    <property type="project" value="UniProtKB-KW"/>
</dbReference>
<dbReference type="SUPFAM" id="SSF51735">
    <property type="entry name" value="NAD(P)-binding Rossmann-fold domains"/>
    <property type="match status" value="1"/>
</dbReference>
<dbReference type="Proteomes" id="UP000295217">
    <property type="component" value="Unassembled WGS sequence"/>
</dbReference>
<evidence type="ECO:0000313" key="3">
    <source>
        <dbReference type="EMBL" id="TDD67515.1"/>
    </source>
</evidence>
<evidence type="ECO:0000313" key="4">
    <source>
        <dbReference type="Proteomes" id="UP000295217"/>
    </source>
</evidence>
<dbReference type="EMBL" id="SMLB01000028">
    <property type="protein sequence ID" value="TDD67515.1"/>
    <property type="molecule type" value="Genomic_DNA"/>
</dbReference>
<dbReference type="PANTHER" id="PTHR24321">
    <property type="entry name" value="DEHYDROGENASES, SHORT CHAIN"/>
    <property type="match status" value="1"/>
</dbReference>